<feature type="non-terminal residue" evidence="8">
    <location>
        <position position="1"/>
    </location>
</feature>
<comment type="catalytic activity">
    <reaction evidence="1">
        <text>S-ubiquitinyl-[E2 ubiquitin-conjugating enzyme]-L-cysteine + [acceptor protein]-L-lysine = [E2 ubiquitin-conjugating enzyme]-L-cysteine + N(6)-ubiquitinyl-[acceptor protein]-L-lysine.</text>
        <dbReference type="EC" id="2.3.2.26"/>
    </reaction>
</comment>
<sequence length="142" mass="16101">GLSEMIDPKWLRMFNQQEVQILIGGVNSLIDLDDLRRHTNYGGLYDDKHENIVDFWNVVNTFDQDQRRALLRFVTSCSRPPLLGFKELVPNFSIRDAGADPQRLPTASTCINLLKLPRYPNARILKSKLLQAISSGAGFDLS</sequence>
<evidence type="ECO:0000256" key="5">
    <source>
        <dbReference type="ARBA" id="ARBA00022786"/>
    </source>
</evidence>
<dbReference type="PANTHER" id="PTHR45700:SF2">
    <property type="entry name" value="UBIQUITIN-PROTEIN LIGASE E3C"/>
    <property type="match status" value="1"/>
</dbReference>
<dbReference type="KEGG" id="lbc:LACBIDRAFT_242078"/>
<dbReference type="InterPro" id="IPR044611">
    <property type="entry name" value="E3A/B/C-like"/>
</dbReference>
<name>B0E3S7_LACBS</name>
<gene>
    <name evidence="8" type="ORF">LACBIDRAFT_242078</name>
</gene>
<evidence type="ECO:0000256" key="1">
    <source>
        <dbReference type="ARBA" id="ARBA00000885"/>
    </source>
</evidence>
<evidence type="ECO:0000313" key="8">
    <source>
        <dbReference type="EMBL" id="EDQ98505.1"/>
    </source>
</evidence>
<dbReference type="Pfam" id="PF00632">
    <property type="entry name" value="HECT"/>
    <property type="match status" value="1"/>
</dbReference>
<dbReference type="PROSITE" id="PS50237">
    <property type="entry name" value="HECT"/>
    <property type="match status" value="1"/>
</dbReference>
<dbReference type="FunFam" id="3.30.2410.10:FF:000017">
    <property type="entry name" value="E3 ubiquitin-protein ligase UPL7"/>
    <property type="match status" value="1"/>
</dbReference>
<keyword evidence="4" id="KW-0808">Transferase</keyword>
<evidence type="ECO:0000259" key="7">
    <source>
        <dbReference type="PROSITE" id="PS50237"/>
    </source>
</evidence>
<dbReference type="PANTHER" id="PTHR45700">
    <property type="entry name" value="UBIQUITIN-PROTEIN LIGASE E3C"/>
    <property type="match status" value="1"/>
</dbReference>
<evidence type="ECO:0000313" key="9">
    <source>
        <dbReference type="Proteomes" id="UP000001194"/>
    </source>
</evidence>
<evidence type="ECO:0000256" key="4">
    <source>
        <dbReference type="ARBA" id="ARBA00022679"/>
    </source>
</evidence>
<proteinExistence type="predicted"/>
<dbReference type="GO" id="GO:0000209">
    <property type="term" value="P:protein polyubiquitination"/>
    <property type="evidence" value="ECO:0007669"/>
    <property type="project" value="InterPro"/>
</dbReference>
<dbReference type="EC" id="2.3.2.26" evidence="3"/>
<evidence type="ECO:0000256" key="3">
    <source>
        <dbReference type="ARBA" id="ARBA00012485"/>
    </source>
</evidence>
<comment type="pathway">
    <text evidence="2">Protein modification; protein ubiquitination.</text>
</comment>
<dbReference type="GO" id="GO:0061630">
    <property type="term" value="F:ubiquitin protein ligase activity"/>
    <property type="evidence" value="ECO:0007669"/>
    <property type="project" value="UniProtKB-EC"/>
</dbReference>
<dbReference type="SUPFAM" id="SSF56204">
    <property type="entry name" value="Hect, E3 ligase catalytic domain"/>
    <property type="match status" value="1"/>
</dbReference>
<dbReference type="RefSeq" id="XP_001890843.1">
    <property type="nucleotide sequence ID" value="XM_001890808.1"/>
</dbReference>
<reference evidence="8 9" key="1">
    <citation type="journal article" date="2008" name="Nature">
        <title>The genome of Laccaria bicolor provides insights into mycorrhizal symbiosis.</title>
        <authorList>
            <person name="Martin F."/>
            <person name="Aerts A."/>
            <person name="Ahren D."/>
            <person name="Brun A."/>
            <person name="Danchin E.G.J."/>
            <person name="Duchaussoy F."/>
            <person name="Gibon J."/>
            <person name="Kohler A."/>
            <person name="Lindquist E."/>
            <person name="Pereda V."/>
            <person name="Salamov A."/>
            <person name="Shapiro H.J."/>
            <person name="Wuyts J."/>
            <person name="Blaudez D."/>
            <person name="Buee M."/>
            <person name="Brokstein P."/>
            <person name="Canbaeck B."/>
            <person name="Cohen D."/>
            <person name="Courty P.E."/>
            <person name="Coutinho P.M."/>
            <person name="Delaruelle C."/>
            <person name="Detter J.C."/>
            <person name="Deveau A."/>
            <person name="DiFazio S."/>
            <person name="Duplessis S."/>
            <person name="Fraissinet-Tachet L."/>
            <person name="Lucic E."/>
            <person name="Frey-Klett P."/>
            <person name="Fourrey C."/>
            <person name="Feussner I."/>
            <person name="Gay G."/>
            <person name="Grimwood J."/>
            <person name="Hoegger P.J."/>
            <person name="Jain P."/>
            <person name="Kilaru S."/>
            <person name="Labbe J."/>
            <person name="Lin Y.C."/>
            <person name="Legue V."/>
            <person name="Le Tacon F."/>
            <person name="Marmeisse R."/>
            <person name="Melayah D."/>
            <person name="Montanini B."/>
            <person name="Muratet M."/>
            <person name="Nehls U."/>
            <person name="Niculita-Hirzel H."/>
            <person name="Oudot-Le Secq M.P."/>
            <person name="Peter M."/>
            <person name="Quesneville H."/>
            <person name="Rajashekar B."/>
            <person name="Reich M."/>
            <person name="Rouhier N."/>
            <person name="Schmutz J."/>
            <person name="Yin T."/>
            <person name="Chalot M."/>
            <person name="Henrissat B."/>
            <person name="Kuees U."/>
            <person name="Lucas S."/>
            <person name="Van de Peer Y."/>
            <person name="Podila G.K."/>
            <person name="Polle A."/>
            <person name="Pukkila P.J."/>
            <person name="Richardson P.M."/>
            <person name="Rouze P."/>
            <person name="Sanders I.R."/>
            <person name="Stajich J.E."/>
            <person name="Tunlid A."/>
            <person name="Tuskan G."/>
            <person name="Grigoriev I.V."/>
        </authorList>
    </citation>
    <scope>NUCLEOTIDE SEQUENCE [LARGE SCALE GENOMIC DNA]</scope>
    <source>
        <strain evidence="9">S238N-H82 / ATCC MYA-4686</strain>
    </source>
</reference>
<organism evidence="9">
    <name type="scientific">Laccaria bicolor (strain S238N-H82 / ATCC MYA-4686)</name>
    <name type="common">Bicoloured deceiver</name>
    <name type="synonym">Laccaria laccata var. bicolor</name>
    <dbReference type="NCBI Taxonomy" id="486041"/>
    <lineage>
        <taxon>Eukaryota</taxon>
        <taxon>Fungi</taxon>
        <taxon>Dikarya</taxon>
        <taxon>Basidiomycota</taxon>
        <taxon>Agaricomycotina</taxon>
        <taxon>Agaricomycetes</taxon>
        <taxon>Agaricomycetidae</taxon>
        <taxon>Agaricales</taxon>
        <taxon>Agaricineae</taxon>
        <taxon>Hydnangiaceae</taxon>
        <taxon>Laccaria</taxon>
    </lineage>
</organism>
<keyword evidence="5 6" id="KW-0833">Ubl conjugation pathway</keyword>
<dbReference type="EMBL" id="DS547258">
    <property type="protein sequence ID" value="EDQ98505.1"/>
    <property type="molecule type" value="Genomic_DNA"/>
</dbReference>
<dbReference type="InParanoid" id="B0E3S7"/>
<dbReference type="SMART" id="SM00119">
    <property type="entry name" value="HECTc"/>
    <property type="match status" value="1"/>
</dbReference>
<feature type="active site" description="Glycyl thioester intermediate" evidence="6">
    <location>
        <position position="110"/>
    </location>
</feature>
<dbReference type="GO" id="GO:0006511">
    <property type="term" value="P:ubiquitin-dependent protein catabolic process"/>
    <property type="evidence" value="ECO:0007669"/>
    <property type="project" value="TreeGrafter"/>
</dbReference>
<dbReference type="InterPro" id="IPR035983">
    <property type="entry name" value="Hect_E3_ubiquitin_ligase"/>
</dbReference>
<dbReference type="HOGENOM" id="CLU_002173_4_5_1"/>
<evidence type="ECO:0000256" key="6">
    <source>
        <dbReference type="PROSITE-ProRule" id="PRU00104"/>
    </source>
</evidence>
<dbReference type="Proteomes" id="UP000001194">
    <property type="component" value="Unassembled WGS sequence"/>
</dbReference>
<protein>
    <recommendedName>
        <fullName evidence="3">HECT-type E3 ubiquitin transferase</fullName>
        <ecNumber evidence="3">2.3.2.26</ecNumber>
    </recommendedName>
</protein>
<keyword evidence="9" id="KW-1185">Reference proteome</keyword>
<evidence type="ECO:0000256" key="2">
    <source>
        <dbReference type="ARBA" id="ARBA00004906"/>
    </source>
</evidence>
<feature type="domain" description="HECT" evidence="7">
    <location>
        <begin position="1"/>
        <end position="142"/>
    </location>
</feature>
<dbReference type="OrthoDB" id="8068875at2759"/>
<dbReference type="GeneID" id="6086498"/>
<dbReference type="Gene3D" id="3.30.2410.10">
    <property type="entry name" value="Hect, E3 ligase catalytic domain"/>
    <property type="match status" value="1"/>
</dbReference>
<dbReference type="AlphaFoldDB" id="B0E3S7"/>
<dbReference type="InterPro" id="IPR000569">
    <property type="entry name" value="HECT_dom"/>
</dbReference>
<accession>B0E3S7</accession>